<evidence type="ECO:0000256" key="2">
    <source>
        <dbReference type="ARBA" id="ARBA00022723"/>
    </source>
</evidence>
<dbReference type="SUPFAM" id="SSF88713">
    <property type="entry name" value="Glycoside hydrolase/deacetylase"/>
    <property type="match status" value="1"/>
</dbReference>
<evidence type="ECO:0000256" key="6">
    <source>
        <dbReference type="ARBA" id="ARBA00023285"/>
    </source>
</evidence>
<dbReference type="Proteomes" id="UP000481858">
    <property type="component" value="Unassembled WGS sequence"/>
</dbReference>
<keyword evidence="10" id="KW-1185">Reference proteome</keyword>
<keyword evidence="3 7" id="KW-0732">Signal</keyword>
<keyword evidence="2" id="KW-0479">Metal-binding</keyword>
<dbReference type="GO" id="GO:0046872">
    <property type="term" value="F:metal ion binding"/>
    <property type="evidence" value="ECO:0007669"/>
    <property type="project" value="UniProtKB-KW"/>
</dbReference>
<feature type="signal peptide" evidence="7">
    <location>
        <begin position="1"/>
        <end position="20"/>
    </location>
</feature>
<dbReference type="InterPro" id="IPR002509">
    <property type="entry name" value="NODB_dom"/>
</dbReference>
<keyword evidence="5" id="KW-0119">Carbohydrate metabolism</keyword>
<dbReference type="PANTHER" id="PTHR46471">
    <property type="entry name" value="CHITIN DEACETYLASE"/>
    <property type="match status" value="1"/>
</dbReference>
<comment type="caution">
    <text evidence="9">The sequence shown here is derived from an EMBL/GenBank/DDBJ whole genome shotgun (WGS) entry which is preliminary data.</text>
</comment>
<dbReference type="FunCoup" id="A0A7C8IRE4">
    <property type="interactions" value="33"/>
</dbReference>
<sequence>MLFSSAVAALALLASGAVEARSVPSPLEIMKRTHVAGRVITKCTKSGVLALAYDDGPYQYTSSLIDTLDAAGVKGTFFFTGTLYGCIYNQRAAVKKAFDNGHQVASHTWTHPHMGSMGAAQIQSEMEKVEQAFVNIFGRKPAYVRPPYLETGGQFLSVMTQMNYTVINDDIDTGDWNRNSPQQSQQLFQNAGASGLGHIPLMHETYQSTVTTLTTWLINWAKTNNLKIVTVAECLDDAAGMYKEGTFPSNGATSC</sequence>
<keyword evidence="6" id="KW-0170">Cobalt</keyword>
<dbReference type="Gene3D" id="3.20.20.370">
    <property type="entry name" value="Glycoside hydrolase/deacetylase"/>
    <property type="match status" value="1"/>
</dbReference>
<comment type="cofactor">
    <cofactor evidence="1">
        <name>Co(2+)</name>
        <dbReference type="ChEBI" id="CHEBI:48828"/>
    </cofactor>
</comment>
<feature type="chain" id="PRO_5028837579" description="NodB homology domain-containing protein" evidence="7">
    <location>
        <begin position="21"/>
        <end position="255"/>
    </location>
</feature>
<dbReference type="EMBL" id="WUBL01000038">
    <property type="protein sequence ID" value="KAF2969320.1"/>
    <property type="molecule type" value="Genomic_DNA"/>
</dbReference>
<evidence type="ECO:0000256" key="1">
    <source>
        <dbReference type="ARBA" id="ARBA00001941"/>
    </source>
</evidence>
<keyword evidence="4" id="KW-0378">Hydrolase</keyword>
<dbReference type="InParanoid" id="A0A7C8IRE4"/>
<reference evidence="9 10" key="1">
    <citation type="submission" date="2019-12" db="EMBL/GenBank/DDBJ databases">
        <title>Draft genome sequence of the ascomycete Xylaria multiplex DSM 110363.</title>
        <authorList>
            <person name="Buettner E."/>
            <person name="Kellner H."/>
        </authorList>
    </citation>
    <scope>NUCLEOTIDE SEQUENCE [LARGE SCALE GENOMIC DNA]</scope>
    <source>
        <strain evidence="9 10">DSM 110363</strain>
    </source>
</reference>
<gene>
    <name evidence="9" type="ORF">GQX73_g4275</name>
</gene>
<protein>
    <recommendedName>
        <fullName evidence="8">NodB homology domain-containing protein</fullName>
    </recommendedName>
</protein>
<accession>A0A7C8IRE4</accession>
<evidence type="ECO:0000256" key="5">
    <source>
        <dbReference type="ARBA" id="ARBA00023277"/>
    </source>
</evidence>
<dbReference type="Pfam" id="PF01522">
    <property type="entry name" value="Polysacc_deac_1"/>
    <property type="match status" value="1"/>
</dbReference>
<evidence type="ECO:0000313" key="9">
    <source>
        <dbReference type="EMBL" id="KAF2969320.1"/>
    </source>
</evidence>
<dbReference type="GO" id="GO:0005975">
    <property type="term" value="P:carbohydrate metabolic process"/>
    <property type="evidence" value="ECO:0007669"/>
    <property type="project" value="InterPro"/>
</dbReference>
<dbReference type="GO" id="GO:0016810">
    <property type="term" value="F:hydrolase activity, acting on carbon-nitrogen (but not peptide) bonds"/>
    <property type="evidence" value="ECO:0007669"/>
    <property type="project" value="InterPro"/>
</dbReference>
<evidence type="ECO:0000256" key="7">
    <source>
        <dbReference type="SAM" id="SignalP"/>
    </source>
</evidence>
<dbReference type="CDD" id="cd10951">
    <property type="entry name" value="CE4_ClCDA_like"/>
    <property type="match status" value="1"/>
</dbReference>
<evidence type="ECO:0000313" key="10">
    <source>
        <dbReference type="Proteomes" id="UP000481858"/>
    </source>
</evidence>
<name>A0A7C8IRE4_9PEZI</name>
<dbReference type="AlphaFoldDB" id="A0A7C8IRE4"/>
<dbReference type="OrthoDB" id="2125469at2759"/>
<feature type="domain" description="NodB homology" evidence="8">
    <location>
        <begin position="47"/>
        <end position="229"/>
    </location>
</feature>
<proteinExistence type="predicted"/>
<evidence type="ECO:0000259" key="8">
    <source>
        <dbReference type="PROSITE" id="PS51677"/>
    </source>
</evidence>
<dbReference type="PANTHER" id="PTHR46471:SF9">
    <property type="entry name" value="CHITIN DEACETYLASE"/>
    <property type="match status" value="1"/>
</dbReference>
<evidence type="ECO:0000256" key="3">
    <source>
        <dbReference type="ARBA" id="ARBA00022729"/>
    </source>
</evidence>
<dbReference type="PROSITE" id="PS51677">
    <property type="entry name" value="NODB"/>
    <property type="match status" value="1"/>
</dbReference>
<evidence type="ECO:0000256" key="4">
    <source>
        <dbReference type="ARBA" id="ARBA00022801"/>
    </source>
</evidence>
<organism evidence="9 10">
    <name type="scientific">Xylaria multiplex</name>
    <dbReference type="NCBI Taxonomy" id="323545"/>
    <lineage>
        <taxon>Eukaryota</taxon>
        <taxon>Fungi</taxon>
        <taxon>Dikarya</taxon>
        <taxon>Ascomycota</taxon>
        <taxon>Pezizomycotina</taxon>
        <taxon>Sordariomycetes</taxon>
        <taxon>Xylariomycetidae</taxon>
        <taxon>Xylariales</taxon>
        <taxon>Xylariaceae</taxon>
        <taxon>Xylaria</taxon>
    </lineage>
</organism>
<dbReference type="InterPro" id="IPR011330">
    <property type="entry name" value="Glyco_hydro/deAcase_b/a-brl"/>
</dbReference>